<reference evidence="1 2" key="1">
    <citation type="submission" date="2013-02" db="EMBL/GenBank/DDBJ databases">
        <title>The Genome Annotation of Plasmodium falciparum Vietnam Oak-Knoll (FVO).</title>
        <authorList>
            <consortium name="The Broad Institute Genome Sequencing Platform"/>
            <consortium name="The Broad Institute Genome Sequencing Center for Infectious Disease"/>
            <person name="Neafsey D."/>
            <person name="Hoffman S."/>
            <person name="Volkman S."/>
            <person name="Rosenthal P."/>
            <person name="Walker B."/>
            <person name="Young S.K."/>
            <person name="Zeng Q."/>
            <person name="Gargeya S."/>
            <person name="Fitzgerald M."/>
            <person name="Haas B."/>
            <person name="Abouelleil A."/>
            <person name="Allen A.W."/>
            <person name="Alvarado L."/>
            <person name="Arachchi H.M."/>
            <person name="Berlin A.M."/>
            <person name="Chapman S.B."/>
            <person name="Gainer-Dewar J."/>
            <person name="Goldberg J."/>
            <person name="Griggs A."/>
            <person name="Gujja S."/>
            <person name="Hansen M."/>
            <person name="Howarth C."/>
            <person name="Imamovic A."/>
            <person name="Ireland A."/>
            <person name="Larimer J."/>
            <person name="McCowan C."/>
            <person name="Murphy C."/>
            <person name="Pearson M."/>
            <person name="Poon T.W."/>
            <person name="Priest M."/>
            <person name="Roberts A."/>
            <person name="Saif S."/>
            <person name="Shea T."/>
            <person name="Sisk P."/>
            <person name="Sykes S."/>
            <person name="Wortman J."/>
            <person name="Nusbaum C."/>
            <person name="Birren B."/>
        </authorList>
    </citation>
    <scope>NUCLEOTIDE SEQUENCE [LARGE SCALE GENOMIC DNA]</scope>
    <source>
        <strain evidence="2">Vietnam Oak-Knoll (FVO)</strain>
    </source>
</reference>
<organism evidence="1 2">
    <name type="scientific">Plasmodium falciparum Vietnam Oak-Knoll</name>
    <name type="common">FVO</name>
    <dbReference type="NCBI Taxonomy" id="1036723"/>
    <lineage>
        <taxon>Eukaryota</taxon>
        <taxon>Sar</taxon>
        <taxon>Alveolata</taxon>
        <taxon>Apicomplexa</taxon>
        <taxon>Aconoidasida</taxon>
        <taxon>Haemosporida</taxon>
        <taxon>Plasmodiidae</taxon>
        <taxon>Plasmodium</taxon>
        <taxon>Plasmodium (Laverania)</taxon>
    </lineage>
</organism>
<name>A0A024VCQ4_PLAFA</name>
<protein>
    <submittedName>
        <fullName evidence="1">Uncharacterized protein</fullName>
    </submittedName>
</protein>
<evidence type="ECO:0000313" key="1">
    <source>
        <dbReference type="EMBL" id="ETW20382.1"/>
    </source>
</evidence>
<gene>
    <name evidence="1" type="ORF">PFFVO_00692</name>
</gene>
<dbReference type="OrthoDB" id="373777at2759"/>
<reference evidence="1 2" key="2">
    <citation type="submission" date="2013-02" db="EMBL/GenBank/DDBJ databases">
        <title>The Genome Sequence of Plasmodium falciparum Vietnam Oak-Knoll (FVO).</title>
        <authorList>
            <consortium name="The Broad Institute Genome Sequencing Platform"/>
            <consortium name="The Broad Institute Genome Sequencing Center for Infectious Disease"/>
            <person name="Neafsey D."/>
            <person name="Cheeseman I."/>
            <person name="Volkman S."/>
            <person name="Adams J."/>
            <person name="Walker B."/>
            <person name="Young S.K."/>
            <person name="Zeng Q."/>
            <person name="Gargeya S."/>
            <person name="Fitzgerald M."/>
            <person name="Haas B."/>
            <person name="Abouelleil A."/>
            <person name="Alvarado L."/>
            <person name="Arachchi H.M."/>
            <person name="Berlin A.M."/>
            <person name="Chapman S.B."/>
            <person name="Dewar J."/>
            <person name="Goldberg J."/>
            <person name="Griggs A."/>
            <person name="Gujja S."/>
            <person name="Hansen M."/>
            <person name="Howarth C."/>
            <person name="Imamovic A."/>
            <person name="Larimer J."/>
            <person name="McCowan C."/>
            <person name="Murphy C."/>
            <person name="Neiman D."/>
            <person name="Pearson M."/>
            <person name="Priest M."/>
            <person name="Roberts A."/>
            <person name="Saif S."/>
            <person name="Shea T."/>
            <person name="Sisk P."/>
            <person name="Sykes S."/>
            <person name="Wortman J."/>
            <person name="Nusbaum C."/>
            <person name="Birren B."/>
        </authorList>
    </citation>
    <scope>NUCLEOTIDE SEQUENCE [LARGE SCALE GENOMIC DNA]</scope>
    <source>
        <strain evidence="2">Vietnam Oak-Knoll (FVO)</strain>
    </source>
</reference>
<dbReference type="AlphaFoldDB" id="A0A024VCQ4"/>
<accession>A0A024VCQ4</accession>
<dbReference type="Proteomes" id="UP000030690">
    <property type="component" value="Unassembled WGS sequence"/>
</dbReference>
<sequence>MKEYENFDMIKKKFSPLLFIFRRDEENEIKKYSKKCTLVNLVKKNNPSPPKETTEITRSRPNVFLANTFHNNIERPFNTFNRFHHNDIKERGKYFTTKDMIKNRELAYGKNYALNNNVLYSKYFPTIINNNLIKYSKEDKDHLKKLEREYVIVSKVYTYIREDRSIYIYIKVVSNQLLY</sequence>
<dbReference type="EMBL" id="KI925021">
    <property type="protein sequence ID" value="ETW20382.1"/>
    <property type="molecule type" value="Genomic_DNA"/>
</dbReference>
<proteinExistence type="predicted"/>
<evidence type="ECO:0000313" key="2">
    <source>
        <dbReference type="Proteomes" id="UP000030690"/>
    </source>
</evidence>